<reference evidence="1 2" key="1">
    <citation type="submission" date="2021-12" db="EMBL/GenBank/DDBJ databases">
        <title>Genome sequence of Acetobacter sicerae DmPark20a_162.</title>
        <authorList>
            <person name="Chaston J.M."/>
        </authorList>
    </citation>
    <scope>NUCLEOTIDE SEQUENCE [LARGE SCALE GENOMIC DNA]</scope>
    <source>
        <strain evidence="1 2">DmPark20a_162</strain>
    </source>
</reference>
<dbReference type="Gene3D" id="3.40.50.1820">
    <property type="entry name" value="alpha/beta hydrolase"/>
    <property type="match status" value="1"/>
</dbReference>
<comment type="caution">
    <text evidence="1">The sequence shown here is derived from an EMBL/GenBank/DDBJ whole genome shotgun (WGS) entry which is preliminary data.</text>
</comment>
<organism evidence="1 2">
    <name type="scientific">Acetobacter sicerae</name>
    <dbReference type="NCBI Taxonomy" id="85325"/>
    <lineage>
        <taxon>Bacteria</taxon>
        <taxon>Pseudomonadati</taxon>
        <taxon>Pseudomonadota</taxon>
        <taxon>Alphaproteobacteria</taxon>
        <taxon>Acetobacterales</taxon>
        <taxon>Acetobacteraceae</taxon>
        <taxon>Acetobacter</taxon>
    </lineage>
</organism>
<dbReference type="SUPFAM" id="SSF53474">
    <property type="entry name" value="alpha/beta-Hydrolases"/>
    <property type="match status" value="1"/>
</dbReference>
<dbReference type="Pfam" id="PF06821">
    <property type="entry name" value="Ser_hydrolase"/>
    <property type="match status" value="1"/>
</dbReference>
<gene>
    <name evidence="1" type="ORF">LWC05_05895</name>
</gene>
<keyword evidence="1" id="KW-0378">Hydrolase</keyword>
<dbReference type="InterPro" id="IPR029058">
    <property type="entry name" value="AB_hydrolase_fold"/>
</dbReference>
<evidence type="ECO:0000313" key="2">
    <source>
        <dbReference type="Proteomes" id="UP001521074"/>
    </source>
</evidence>
<accession>A0ABS8VUW9</accession>
<proteinExistence type="predicted"/>
<evidence type="ECO:0000313" key="1">
    <source>
        <dbReference type="EMBL" id="MCE0743424.1"/>
    </source>
</evidence>
<dbReference type="Proteomes" id="UP001521074">
    <property type="component" value="Unassembled WGS sequence"/>
</dbReference>
<protein>
    <submittedName>
        <fullName evidence="1">Alpha/beta hydrolase</fullName>
    </submittedName>
</protein>
<dbReference type="EMBL" id="JAJSOJ010000017">
    <property type="protein sequence ID" value="MCE0743424.1"/>
    <property type="molecule type" value="Genomic_DNA"/>
</dbReference>
<dbReference type="RefSeq" id="WP_232877006.1">
    <property type="nucleotide sequence ID" value="NZ_JAJSOJ010000017.1"/>
</dbReference>
<dbReference type="GO" id="GO:0016787">
    <property type="term" value="F:hydrolase activity"/>
    <property type="evidence" value="ECO:0007669"/>
    <property type="project" value="UniProtKB-KW"/>
</dbReference>
<dbReference type="InterPro" id="IPR010662">
    <property type="entry name" value="RBBP9/YdeN"/>
</dbReference>
<keyword evidence="2" id="KW-1185">Reference proteome</keyword>
<name>A0ABS8VUW9_9PROT</name>
<sequence>MQISSSFGSERFLSHPVSWLDDDTDVELNALIRRLMVFDVLIVPGLDGSGEGHWQSQWKKLLIRQGVFVQSVEQDNWISPDLMTWKKTLESSVTLCTRPVLVVAHSLGALLTVHCADLKIAGALLVAPADAEEARASDRLRVRGFAPLPQATVCFPSVLATSDNDEWLSPARARFMAHCWGAELFPAGRVGHIGNRENLGIWREGFRALEKLLDRIDNEQTISEEHEA</sequence>